<dbReference type="InterPro" id="IPR036396">
    <property type="entry name" value="Cyt_P450_sf"/>
</dbReference>
<dbReference type="Proteomes" id="UP000193964">
    <property type="component" value="Unassembled WGS sequence"/>
</dbReference>
<dbReference type="AlphaFoldDB" id="A0A1X2F224"/>
<dbReference type="GO" id="GO:0004497">
    <property type="term" value="F:monooxygenase activity"/>
    <property type="evidence" value="ECO:0007669"/>
    <property type="project" value="InterPro"/>
</dbReference>
<comment type="caution">
    <text evidence="1">The sequence shown here is derived from an EMBL/GenBank/DDBJ whole genome shotgun (WGS) entry which is preliminary data.</text>
</comment>
<dbReference type="OrthoDB" id="3664945at2"/>
<dbReference type="GO" id="GO:0020037">
    <property type="term" value="F:heme binding"/>
    <property type="evidence" value="ECO:0007669"/>
    <property type="project" value="InterPro"/>
</dbReference>
<accession>A0A1X2F224</accession>
<sequence>MSHYQVPDAIPALDYFDADFQGADRDRFLADLREANTPLAVDQFGRINLLRYDDVRDAFVANDRYRSVEASVAEAMAGGEGPLVDRQRNTLINMNPPRHTRLRKSVRHLNARFARRLEPTIRSQCHRQRSRLPFPPGQLSIA</sequence>
<proteinExistence type="predicted"/>
<dbReference type="EMBL" id="LQQA01000029">
    <property type="protein sequence ID" value="ORX12501.1"/>
    <property type="molecule type" value="Genomic_DNA"/>
</dbReference>
<protein>
    <recommendedName>
        <fullName evidence="3">Cytochrome P450</fullName>
    </recommendedName>
</protein>
<evidence type="ECO:0000313" key="2">
    <source>
        <dbReference type="Proteomes" id="UP000193964"/>
    </source>
</evidence>
<gene>
    <name evidence="1" type="ORF">AWC31_31505</name>
</gene>
<evidence type="ECO:0000313" key="1">
    <source>
        <dbReference type="EMBL" id="ORX12501.1"/>
    </source>
</evidence>
<dbReference type="RefSeq" id="WP_085146195.1">
    <property type="nucleotide sequence ID" value="NZ_JACKUA010000030.1"/>
</dbReference>
<dbReference type="SUPFAM" id="SSF48264">
    <property type="entry name" value="Cytochrome P450"/>
    <property type="match status" value="1"/>
</dbReference>
<dbReference type="GO" id="GO:0005506">
    <property type="term" value="F:iron ion binding"/>
    <property type="evidence" value="ECO:0007669"/>
    <property type="project" value="InterPro"/>
</dbReference>
<reference evidence="1 2" key="1">
    <citation type="submission" date="2016-01" db="EMBL/GenBank/DDBJ databases">
        <title>The new phylogeny of the genus Mycobacterium.</title>
        <authorList>
            <person name="Tarcisio F."/>
            <person name="Conor M."/>
            <person name="Antonella G."/>
            <person name="Elisabetta G."/>
            <person name="Giulia F.S."/>
            <person name="Sara T."/>
            <person name="Anna F."/>
            <person name="Clotilde B."/>
            <person name="Roberto B."/>
            <person name="Veronica D.S."/>
            <person name="Fabio R."/>
            <person name="Monica P."/>
            <person name="Olivier J."/>
            <person name="Enrico T."/>
            <person name="Nicola S."/>
        </authorList>
    </citation>
    <scope>NUCLEOTIDE SEQUENCE [LARGE SCALE GENOMIC DNA]</scope>
    <source>
        <strain evidence="1 2">ATCC 700010</strain>
    </source>
</reference>
<organism evidence="1 2">
    <name type="scientific">Mycolicibacterium wolinskyi</name>
    <dbReference type="NCBI Taxonomy" id="59750"/>
    <lineage>
        <taxon>Bacteria</taxon>
        <taxon>Bacillati</taxon>
        <taxon>Actinomycetota</taxon>
        <taxon>Actinomycetes</taxon>
        <taxon>Mycobacteriales</taxon>
        <taxon>Mycobacteriaceae</taxon>
        <taxon>Mycolicibacterium</taxon>
    </lineage>
</organism>
<evidence type="ECO:0008006" key="3">
    <source>
        <dbReference type="Google" id="ProtNLM"/>
    </source>
</evidence>
<dbReference type="GO" id="GO:0016705">
    <property type="term" value="F:oxidoreductase activity, acting on paired donors, with incorporation or reduction of molecular oxygen"/>
    <property type="evidence" value="ECO:0007669"/>
    <property type="project" value="InterPro"/>
</dbReference>
<name>A0A1X2F224_9MYCO</name>
<dbReference type="Gene3D" id="1.10.630.10">
    <property type="entry name" value="Cytochrome P450"/>
    <property type="match status" value="1"/>
</dbReference>